<evidence type="ECO:0000313" key="4">
    <source>
        <dbReference type="EMBL" id="MVM33711.1"/>
    </source>
</evidence>
<dbReference type="AlphaFoldDB" id="A0A7K1SIR4"/>
<dbReference type="Pfam" id="PF14602">
    <property type="entry name" value="Hexapep_2"/>
    <property type="match status" value="2"/>
</dbReference>
<keyword evidence="1 4" id="KW-0808">Transferase</keyword>
<dbReference type="GO" id="GO:0016746">
    <property type="term" value="F:acyltransferase activity"/>
    <property type="evidence" value="ECO:0007669"/>
    <property type="project" value="UniProtKB-KW"/>
</dbReference>
<keyword evidence="5" id="KW-1185">Reference proteome</keyword>
<dbReference type="EMBL" id="WPIN01000012">
    <property type="protein sequence ID" value="MVM33711.1"/>
    <property type="molecule type" value="Genomic_DNA"/>
</dbReference>
<dbReference type="Gene3D" id="2.160.10.10">
    <property type="entry name" value="Hexapeptide repeat proteins"/>
    <property type="match status" value="1"/>
</dbReference>
<proteinExistence type="predicted"/>
<comment type="caution">
    <text evidence="4">The sequence shown here is derived from an EMBL/GenBank/DDBJ whole genome shotgun (WGS) entry which is preliminary data.</text>
</comment>
<dbReference type="SUPFAM" id="SSF51161">
    <property type="entry name" value="Trimeric LpxA-like enzymes"/>
    <property type="match status" value="1"/>
</dbReference>
<name>A0A7K1SIR4_9BACT</name>
<dbReference type="InterPro" id="IPR051159">
    <property type="entry name" value="Hexapeptide_acetyltransf"/>
</dbReference>
<evidence type="ECO:0000313" key="5">
    <source>
        <dbReference type="Proteomes" id="UP000436006"/>
    </source>
</evidence>
<accession>A0A7K1SIR4</accession>
<organism evidence="4 5">
    <name type="scientific">Spirosoma arboris</name>
    <dbReference type="NCBI Taxonomy" id="2682092"/>
    <lineage>
        <taxon>Bacteria</taxon>
        <taxon>Pseudomonadati</taxon>
        <taxon>Bacteroidota</taxon>
        <taxon>Cytophagia</taxon>
        <taxon>Cytophagales</taxon>
        <taxon>Cytophagaceae</taxon>
        <taxon>Spirosoma</taxon>
    </lineage>
</organism>
<dbReference type="Proteomes" id="UP000436006">
    <property type="component" value="Unassembled WGS sequence"/>
</dbReference>
<dbReference type="PANTHER" id="PTHR23416">
    <property type="entry name" value="SIALIC ACID SYNTHASE-RELATED"/>
    <property type="match status" value="1"/>
</dbReference>
<reference evidence="4 5" key="1">
    <citation type="submission" date="2019-12" db="EMBL/GenBank/DDBJ databases">
        <title>Spirosoma sp. HMF4905 genome sequencing and assembly.</title>
        <authorList>
            <person name="Kang H."/>
            <person name="Cha I."/>
            <person name="Kim H."/>
            <person name="Joh K."/>
        </authorList>
    </citation>
    <scope>NUCLEOTIDE SEQUENCE [LARGE SCALE GENOMIC DNA]</scope>
    <source>
        <strain evidence="4 5">HMF4905</strain>
    </source>
</reference>
<evidence type="ECO:0000256" key="1">
    <source>
        <dbReference type="ARBA" id="ARBA00022679"/>
    </source>
</evidence>
<dbReference type="PROSITE" id="PS00101">
    <property type="entry name" value="HEXAPEP_TRANSFERASES"/>
    <property type="match status" value="1"/>
</dbReference>
<keyword evidence="2" id="KW-0677">Repeat</keyword>
<gene>
    <name evidence="4" type="ORF">GO755_26970</name>
</gene>
<dbReference type="InterPro" id="IPR018357">
    <property type="entry name" value="Hexapep_transf_CS"/>
</dbReference>
<dbReference type="InterPro" id="IPR011004">
    <property type="entry name" value="Trimer_LpxA-like_sf"/>
</dbReference>
<dbReference type="InterPro" id="IPR001451">
    <property type="entry name" value="Hexapep"/>
</dbReference>
<sequence length="213" mass="23178">MLFRISRLVYRTVRFVKRRIWQAVQRLITHLYFYLNGVHYGKGMRSYGVPVIDIMDGSQMVVGESFVLINGMNYNNRIGRQQPCFFIANLGGKIRIGDHVGMSATALICHESITIGNNVTIGGNTVIYDTDFHSLDANQRAGYADNALAATAPVRIEDGAFIGAHVTILKGVTVGHHAVIGAGSVVTKSVPANQIWAGNPARFVKELSTDAGS</sequence>
<protein>
    <submittedName>
        <fullName evidence="4">Acyltransferase</fullName>
    </submittedName>
</protein>
<evidence type="ECO:0000256" key="3">
    <source>
        <dbReference type="ARBA" id="ARBA00023315"/>
    </source>
</evidence>
<keyword evidence="3 4" id="KW-0012">Acyltransferase</keyword>
<dbReference type="CDD" id="cd04647">
    <property type="entry name" value="LbH_MAT_like"/>
    <property type="match status" value="1"/>
</dbReference>
<evidence type="ECO:0000256" key="2">
    <source>
        <dbReference type="ARBA" id="ARBA00022737"/>
    </source>
</evidence>